<sequence>MKKQLQLLIAFCLLLSAKVMAQQDAQFSQYMFNGMYINPAYAGFKQNLNINAFYRTQWSGFEGAPKTMTLSVDAPMADNRMGLGFQVASDKIGITDELAAYGIYSYRIPVNDESFLSFGLGVGFYRFAFKGNNGIVSDPTDPLSSENASSSFNPEVKFGLFYNTETFYLGVSANNLLSPYIKSDPDISTLVPRKSTQIYLTSGVALPLSDNVVMKPSFLLKQDIKGYSTLDLNTFFLFYDRLWVGAAYRSGIKLINKQPNQPTFNSNAAILMSELFLGEKFRVGYAYDMSLSAVKDLNASAHEISLSYSLDVENLFPPSSPAPRIKAVTERNDNRAAEKAQKQKEREVKEAADKKEREAKEAADKKERETREADKVAKQKEREAKEAADKEAKAKQREAVKEKPKAPVVEPPVEKKEEPKKEEPKPVKEKLVKEKKIVKPVETPKEEKPVEEKPVKEKKEKPVKEVKEKPVETPKEEKVDTKAAEKEAAKAAAAEAKAREKAEAKERAEEEKREKEAKRVEEQKEREAQKERERAEAKEKEAEKERERLEKAKAEQAKEVETAQQKEERRQAEKEEAKRIKKLKRQKGAMVTPRYF</sequence>
<evidence type="ECO:0000256" key="2">
    <source>
        <dbReference type="SAM" id="SignalP"/>
    </source>
</evidence>
<dbReference type="eggNOG" id="COG3064">
    <property type="taxonomic scope" value="Bacteria"/>
</dbReference>
<reference evidence="3" key="1">
    <citation type="submission" date="2012-02" db="EMBL/GenBank/DDBJ databases">
        <title>The complete genome of Solitalea canadensis DSM 3403.</title>
        <authorList>
            <consortium name="US DOE Joint Genome Institute (JGI-PGF)"/>
            <person name="Lucas S."/>
            <person name="Copeland A."/>
            <person name="Lapidus A."/>
            <person name="Glavina del Rio T."/>
            <person name="Dalin E."/>
            <person name="Tice H."/>
            <person name="Bruce D."/>
            <person name="Goodwin L."/>
            <person name="Pitluck S."/>
            <person name="Peters L."/>
            <person name="Ovchinnikova G."/>
            <person name="Lu M."/>
            <person name="Kyrpides N."/>
            <person name="Mavromatis K."/>
            <person name="Ivanova N."/>
            <person name="Brettin T."/>
            <person name="Detter J.C."/>
            <person name="Han C."/>
            <person name="Larimer F."/>
            <person name="Land M."/>
            <person name="Hauser L."/>
            <person name="Markowitz V."/>
            <person name="Cheng J.-F."/>
            <person name="Hugenholtz P."/>
            <person name="Woyke T."/>
            <person name="Wu D."/>
            <person name="Spring S."/>
            <person name="Schroeder M."/>
            <person name="Kopitz M."/>
            <person name="Brambilla E."/>
            <person name="Klenk H.-P."/>
            <person name="Eisen J.A."/>
        </authorList>
    </citation>
    <scope>NUCLEOTIDE SEQUENCE</scope>
    <source>
        <strain evidence="3">DSM 3403</strain>
    </source>
</reference>
<dbReference type="RefSeq" id="WP_014679482.1">
    <property type="nucleotide sequence ID" value="NC_017770.1"/>
</dbReference>
<keyword evidence="2" id="KW-0732">Signal</keyword>
<dbReference type="PANTHER" id="PTHR10699">
    <property type="entry name" value="NEUROMODULIN"/>
    <property type="match status" value="1"/>
</dbReference>
<dbReference type="InterPro" id="IPR019861">
    <property type="entry name" value="PorP/SprF_Bacteroidetes"/>
</dbReference>
<dbReference type="STRING" id="929556.Solca_1151"/>
<evidence type="ECO:0000313" key="4">
    <source>
        <dbReference type="Proteomes" id="UP000007590"/>
    </source>
</evidence>
<feature type="region of interest" description="Disordered" evidence="1">
    <location>
        <begin position="319"/>
        <end position="596"/>
    </location>
</feature>
<evidence type="ECO:0000256" key="1">
    <source>
        <dbReference type="SAM" id="MobiDB-lite"/>
    </source>
</evidence>
<feature type="chain" id="PRO_5003613127" evidence="2">
    <location>
        <begin position="22"/>
        <end position="596"/>
    </location>
</feature>
<gene>
    <name evidence="3" type="ordered locus">Solca_1151</name>
</gene>
<dbReference type="EMBL" id="CP003349">
    <property type="protein sequence ID" value="AFD06255.1"/>
    <property type="molecule type" value="Genomic_DNA"/>
</dbReference>
<dbReference type="PANTHER" id="PTHR10699:SF11">
    <property type="entry name" value="IGLOO, ISOFORM A"/>
    <property type="match status" value="1"/>
</dbReference>
<dbReference type="GO" id="GO:0005516">
    <property type="term" value="F:calmodulin binding"/>
    <property type="evidence" value="ECO:0007669"/>
    <property type="project" value="TreeGrafter"/>
</dbReference>
<dbReference type="Proteomes" id="UP000007590">
    <property type="component" value="Chromosome"/>
</dbReference>
<dbReference type="OrthoDB" id="1493187at2"/>
<feature type="signal peptide" evidence="2">
    <location>
        <begin position="1"/>
        <end position="21"/>
    </location>
</feature>
<dbReference type="Pfam" id="PF11751">
    <property type="entry name" value="PorP_SprF"/>
    <property type="match status" value="1"/>
</dbReference>
<feature type="compositionally biased region" description="Basic and acidic residues" evidence="1">
    <location>
        <begin position="496"/>
        <end position="578"/>
    </location>
</feature>
<dbReference type="NCBIfam" id="TIGR03519">
    <property type="entry name" value="T9SS_PorP_fam"/>
    <property type="match status" value="1"/>
</dbReference>
<feature type="compositionally biased region" description="Basic and acidic residues" evidence="1">
    <location>
        <begin position="412"/>
        <end position="489"/>
    </location>
</feature>
<dbReference type="HOGENOM" id="CLU_457756_0_0_10"/>
<keyword evidence="4" id="KW-1185">Reference proteome</keyword>
<organism evidence="3 4">
    <name type="scientific">Solitalea canadensis (strain ATCC 29591 / DSM 3403 / JCM 21819 / LMG 8368 / NBRC 15130 / NCIMB 12057 / USAM 9D)</name>
    <name type="common">Flexibacter canadensis</name>
    <dbReference type="NCBI Taxonomy" id="929556"/>
    <lineage>
        <taxon>Bacteria</taxon>
        <taxon>Pseudomonadati</taxon>
        <taxon>Bacteroidota</taxon>
        <taxon>Sphingobacteriia</taxon>
        <taxon>Sphingobacteriales</taxon>
        <taxon>Sphingobacteriaceae</taxon>
        <taxon>Solitalea</taxon>
    </lineage>
</organism>
<name>H8KTB8_SOLCM</name>
<dbReference type="KEGG" id="scn:Solca_1151"/>
<proteinExistence type="predicted"/>
<dbReference type="AlphaFoldDB" id="H8KTB8"/>
<feature type="compositionally biased region" description="Basic and acidic residues" evidence="1">
    <location>
        <begin position="327"/>
        <end position="405"/>
    </location>
</feature>
<accession>H8KTB8</accession>
<protein>
    <submittedName>
        <fullName evidence="3">Bacteroidetes-specific putative membrane protein</fullName>
    </submittedName>
</protein>
<evidence type="ECO:0000313" key="3">
    <source>
        <dbReference type="EMBL" id="AFD06255.1"/>
    </source>
</evidence>